<dbReference type="GO" id="GO:0043565">
    <property type="term" value="F:sequence-specific DNA binding"/>
    <property type="evidence" value="ECO:0007669"/>
    <property type="project" value="InterPro"/>
</dbReference>
<proteinExistence type="inferred from homology"/>
<evidence type="ECO:0000313" key="5">
    <source>
        <dbReference type="EMBL" id="EKB56341.1"/>
    </source>
</evidence>
<evidence type="ECO:0000256" key="1">
    <source>
        <dbReference type="ARBA" id="ARBA00038232"/>
    </source>
</evidence>
<dbReference type="InterPro" id="IPR009057">
    <property type="entry name" value="Homeodomain-like_sf"/>
</dbReference>
<dbReference type="InterPro" id="IPR055247">
    <property type="entry name" value="InsJ-like_HTH"/>
</dbReference>
<evidence type="ECO:0000256" key="3">
    <source>
        <dbReference type="SAM" id="MobiDB-lite"/>
    </source>
</evidence>
<dbReference type="HOGENOM" id="CLU_027402_17_0_9"/>
<dbReference type="InterPro" id="IPR036388">
    <property type="entry name" value="WH-like_DNA-bd_sf"/>
</dbReference>
<evidence type="ECO:0000259" key="4">
    <source>
        <dbReference type="Pfam" id="PF13518"/>
    </source>
</evidence>
<dbReference type="PANTHER" id="PTHR33795">
    <property type="entry name" value="INSERTION ELEMENT IS150 PROTEIN INSJ"/>
    <property type="match status" value="1"/>
</dbReference>
<dbReference type="Proteomes" id="UP000004465">
    <property type="component" value="Unassembled WGS sequence"/>
</dbReference>
<dbReference type="SUPFAM" id="SSF48295">
    <property type="entry name" value="TrpR-like"/>
    <property type="match status" value="1"/>
</dbReference>
<dbReference type="AlphaFoldDB" id="K1LNM2"/>
<sequence length="180" mass="20823">MSKYSLDTKLQIVASYEADEGGYRILAKKYNISQSIIKRWIHNYQDFGIEGLQIKGSKTHYATETKLSAIECYLNTELSYREVGVKFGINNPSLIANWLRTFKKEGVDGLSKPKGRPSIVSNHTENKKQTSSLSSQEEISTLKKIIQEQEERIERLDIENQFLKELRRLREIDKGHQNNK</sequence>
<dbReference type="PANTHER" id="PTHR33795:SF1">
    <property type="entry name" value="INSERTION ELEMENT IS150 PROTEIN INSJ"/>
    <property type="match status" value="1"/>
</dbReference>
<dbReference type="Gene3D" id="1.10.10.60">
    <property type="entry name" value="Homeodomain-like"/>
    <property type="match status" value="1"/>
</dbReference>
<dbReference type="EMBL" id="AGZD01000001">
    <property type="protein sequence ID" value="EKB56341.1"/>
    <property type="molecule type" value="Genomic_DNA"/>
</dbReference>
<feature type="compositionally biased region" description="Polar residues" evidence="3">
    <location>
        <begin position="119"/>
        <end position="135"/>
    </location>
</feature>
<feature type="domain" description="Insertion element IS150 protein InsJ-like helix-turn-helix" evidence="4">
    <location>
        <begin position="9"/>
        <end position="52"/>
    </location>
</feature>
<keyword evidence="6" id="KW-1185">Reference proteome</keyword>
<comment type="caution">
    <text evidence="5">The sequence shown here is derived from an EMBL/GenBank/DDBJ whole genome shotgun (WGS) entry which is preliminary data.</text>
</comment>
<dbReference type="InterPro" id="IPR010921">
    <property type="entry name" value="Trp_repressor/repl_initiator"/>
</dbReference>
<keyword evidence="2" id="KW-0175">Coiled coil</keyword>
<feature type="domain" description="Insertion element IS150 protein InsJ-like helix-turn-helix" evidence="4">
    <location>
        <begin position="66"/>
        <end position="117"/>
    </location>
</feature>
<dbReference type="Gene3D" id="1.10.10.10">
    <property type="entry name" value="Winged helix-like DNA-binding domain superfamily/Winged helix DNA-binding domain"/>
    <property type="match status" value="1"/>
</dbReference>
<gene>
    <name evidence="5" type="ORF">HMPREF9706_00324</name>
</gene>
<feature type="region of interest" description="Disordered" evidence="3">
    <location>
        <begin position="109"/>
        <end position="135"/>
    </location>
</feature>
<dbReference type="Pfam" id="PF13518">
    <property type="entry name" value="HTH_28"/>
    <property type="match status" value="2"/>
</dbReference>
<evidence type="ECO:0000256" key="2">
    <source>
        <dbReference type="SAM" id="Coils"/>
    </source>
</evidence>
<accession>K1LNM2</accession>
<organism evidence="5 6">
    <name type="scientific">Facklamia hominis CCUG 36813</name>
    <dbReference type="NCBI Taxonomy" id="883111"/>
    <lineage>
        <taxon>Bacteria</taxon>
        <taxon>Bacillati</taxon>
        <taxon>Bacillota</taxon>
        <taxon>Bacilli</taxon>
        <taxon>Lactobacillales</taxon>
        <taxon>Aerococcaceae</taxon>
        <taxon>Facklamia</taxon>
    </lineage>
</organism>
<protein>
    <recommendedName>
        <fullName evidence="4">Insertion element IS150 protein InsJ-like helix-turn-helix domain-containing protein</fullName>
    </recommendedName>
</protein>
<feature type="coiled-coil region" evidence="2">
    <location>
        <begin position="139"/>
        <end position="166"/>
    </location>
</feature>
<evidence type="ECO:0000313" key="6">
    <source>
        <dbReference type="Proteomes" id="UP000004465"/>
    </source>
</evidence>
<dbReference type="InterPro" id="IPR052057">
    <property type="entry name" value="IS150/IS1296_orfA-like"/>
</dbReference>
<name>K1LNM2_9LACT</name>
<comment type="similarity">
    <text evidence="1">Belongs to the IS150/IS1296 orfA family.</text>
</comment>
<dbReference type="STRING" id="883111.HMPREF9706_00324"/>
<reference evidence="5 6" key="1">
    <citation type="submission" date="2012-07" db="EMBL/GenBank/DDBJ databases">
        <title>The Genome Sequence of Facklamia hominis CCUG 36813.</title>
        <authorList>
            <consortium name="The Broad Institute Genome Sequencing Platform"/>
            <person name="Earl A."/>
            <person name="Ward D."/>
            <person name="Feldgarden M."/>
            <person name="Gevers D."/>
            <person name="Huys G."/>
            <person name="Walker B."/>
            <person name="Young S.K."/>
            <person name="Zeng Q."/>
            <person name="Gargeya S."/>
            <person name="Fitzgerald M."/>
            <person name="Haas B."/>
            <person name="Abouelleil A."/>
            <person name="Alvarado L."/>
            <person name="Arachchi H.M."/>
            <person name="Berlin A.M."/>
            <person name="Chapman S.B."/>
            <person name="Goldberg J."/>
            <person name="Griggs A."/>
            <person name="Gujja S."/>
            <person name="Hansen M."/>
            <person name="Howarth C."/>
            <person name="Imamovic A."/>
            <person name="Larimer J."/>
            <person name="McCowen C."/>
            <person name="Montmayeur A."/>
            <person name="Murphy C."/>
            <person name="Neiman D."/>
            <person name="Pearson M."/>
            <person name="Priest M."/>
            <person name="Roberts A."/>
            <person name="Saif S."/>
            <person name="Shea T."/>
            <person name="Sisk P."/>
            <person name="Sykes S."/>
            <person name="Wortman J."/>
            <person name="Nusbaum C."/>
            <person name="Birren B."/>
        </authorList>
    </citation>
    <scope>NUCLEOTIDE SEQUENCE [LARGE SCALE GENOMIC DNA]</scope>
    <source>
        <strain evidence="5 6">CCUG 36813</strain>
    </source>
</reference>
<dbReference type="SUPFAM" id="SSF46689">
    <property type="entry name" value="Homeodomain-like"/>
    <property type="match status" value="1"/>
</dbReference>
<dbReference type="PATRIC" id="fig|883111.3.peg.321"/>